<dbReference type="Pfam" id="PF13803">
    <property type="entry name" value="DUF4184"/>
    <property type="match status" value="1"/>
</dbReference>
<reference evidence="2 3" key="1">
    <citation type="submission" date="2020-02" db="EMBL/GenBank/DDBJ databases">
        <authorList>
            <person name="Kim M.K."/>
        </authorList>
    </citation>
    <scope>NUCLEOTIDE SEQUENCE [LARGE SCALE GENOMIC DNA]</scope>
    <source>
        <strain evidence="2 3">17J57-3</strain>
    </source>
</reference>
<keyword evidence="1" id="KW-1133">Transmembrane helix</keyword>
<keyword evidence="1" id="KW-0472">Membrane</keyword>
<evidence type="ECO:0000256" key="1">
    <source>
        <dbReference type="SAM" id="Phobius"/>
    </source>
</evidence>
<sequence length="260" mass="27894">MPFTFAHPAAILPVRRFWPAANAQALAIGSMSPDFAYFFKLGVPGWFSHSLAGIAFFCVPAGLVAYVLYYLLLKGPLLALMPASLGRRLNGDPAAWVPRTARDLLVLLASFAAGAATHLAWDSFTHGNTLPTRYWTWLHQPLALADGVFLPLYNLLQHASTALGLAVLALWIARWWIRTPASDAPHAGLRPGARVLVLAGLAAAAVLGWVAGTAGLGPVSLERLLFFGIVRSVRYASAALLLYAVAVQIRALHAGRRLLS</sequence>
<evidence type="ECO:0000313" key="2">
    <source>
        <dbReference type="EMBL" id="NEX63895.1"/>
    </source>
</evidence>
<comment type="caution">
    <text evidence="2">The sequence shown here is derived from an EMBL/GenBank/DDBJ whole genome shotgun (WGS) entry which is preliminary data.</text>
</comment>
<keyword evidence="3" id="KW-1185">Reference proteome</keyword>
<feature type="transmembrane region" description="Helical" evidence="1">
    <location>
        <begin position="104"/>
        <end position="121"/>
    </location>
</feature>
<proteinExistence type="predicted"/>
<dbReference type="InterPro" id="IPR025238">
    <property type="entry name" value="DUF4184"/>
</dbReference>
<feature type="transmembrane region" description="Helical" evidence="1">
    <location>
        <begin position="47"/>
        <end position="72"/>
    </location>
</feature>
<protein>
    <submittedName>
        <fullName evidence="2">DUF4184 family protein</fullName>
    </submittedName>
</protein>
<organism evidence="2 3">
    <name type="scientific">Noviherbaspirillum galbum</name>
    <dbReference type="NCBI Taxonomy" id="2709383"/>
    <lineage>
        <taxon>Bacteria</taxon>
        <taxon>Pseudomonadati</taxon>
        <taxon>Pseudomonadota</taxon>
        <taxon>Betaproteobacteria</taxon>
        <taxon>Burkholderiales</taxon>
        <taxon>Oxalobacteraceae</taxon>
        <taxon>Noviherbaspirillum</taxon>
    </lineage>
</organism>
<dbReference type="EMBL" id="JAAIVB010000078">
    <property type="protein sequence ID" value="NEX63895.1"/>
    <property type="molecule type" value="Genomic_DNA"/>
</dbReference>
<dbReference type="Proteomes" id="UP000482155">
    <property type="component" value="Unassembled WGS sequence"/>
</dbReference>
<gene>
    <name evidence="2" type="ORF">G3574_22675</name>
</gene>
<name>A0A6B3SWQ1_9BURK</name>
<accession>A0A6B3SWQ1</accession>
<feature type="transmembrane region" description="Helical" evidence="1">
    <location>
        <begin position="232"/>
        <end position="252"/>
    </location>
</feature>
<evidence type="ECO:0000313" key="3">
    <source>
        <dbReference type="Proteomes" id="UP000482155"/>
    </source>
</evidence>
<dbReference type="AlphaFoldDB" id="A0A6B3SWQ1"/>
<feature type="transmembrane region" description="Helical" evidence="1">
    <location>
        <begin position="155"/>
        <end position="173"/>
    </location>
</feature>
<dbReference type="RefSeq" id="WP_163967835.1">
    <property type="nucleotide sequence ID" value="NZ_JAAIVB010000078.1"/>
</dbReference>
<feature type="transmembrane region" description="Helical" evidence="1">
    <location>
        <begin position="193"/>
        <end position="212"/>
    </location>
</feature>
<keyword evidence="1" id="KW-0812">Transmembrane</keyword>